<evidence type="ECO:0000256" key="4">
    <source>
        <dbReference type="ARBA" id="ARBA00022989"/>
    </source>
</evidence>
<evidence type="ECO:0000256" key="1">
    <source>
        <dbReference type="ARBA" id="ARBA00004651"/>
    </source>
</evidence>
<comment type="caution">
    <text evidence="7">The sequence shown here is derived from an EMBL/GenBank/DDBJ whole genome shotgun (WGS) entry which is preliminary data.</text>
</comment>
<evidence type="ECO:0000256" key="6">
    <source>
        <dbReference type="SAM" id="Phobius"/>
    </source>
</evidence>
<dbReference type="GO" id="GO:0015171">
    <property type="term" value="F:amino acid transmembrane transporter activity"/>
    <property type="evidence" value="ECO:0007669"/>
    <property type="project" value="TreeGrafter"/>
</dbReference>
<evidence type="ECO:0008006" key="9">
    <source>
        <dbReference type="Google" id="ProtNLM"/>
    </source>
</evidence>
<keyword evidence="4 6" id="KW-1133">Transmembrane helix</keyword>
<dbReference type="PANTHER" id="PTHR30086:SF20">
    <property type="entry name" value="ARGININE EXPORTER PROTEIN ARGO-RELATED"/>
    <property type="match status" value="1"/>
</dbReference>
<comment type="subcellular location">
    <subcellularLocation>
        <location evidence="1">Cell membrane</location>
        <topology evidence="1">Multi-pass membrane protein</topology>
    </subcellularLocation>
</comment>
<protein>
    <recommendedName>
        <fullName evidence="9">Lysine transporter LysE</fullName>
    </recommendedName>
</protein>
<sequence length="203" mass="22646">MAYVKGFLLGMTLQLSIGPVFFALLFKSMKEGFKEAFKMALGVTLVDGFYICISFSAISTLLKIEILNMIIKVLGVIILIYFGIMYIKNAKNNEIENLDDNQNVERESNSFLFGIKLTFTNPLTILFWSGTFGSLIASKVLVGFNTILMYSLGCISATLLFLTVTSAIGSRIYKLLSDKILKRLDYVVGVILIIFAFILLLKN</sequence>
<dbReference type="EMBL" id="NIBG01000006">
    <property type="protein sequence ID" value="PAB59678.1"/>
    <property type="molecule type" value="Genomic_DNA"/>
</dbReference>
<reference evidence="7 8" key="1">
    <citation type="submission" date="2017-06" db="EMBL/GenBank/DDBJ databases">
        <title>Draft genome sequence of anaerobic fermentative bacterium Anaeromicrobium sediminis DY2726D isolated from West Pacific Ocean sediments.</title>
        <authorList>
            <person name="Zeng X."/>
        </authorList>
    </citation>
    <scope>NUCLEOTIDE SEQUENCE [LARGE SCALE GENOMIC DNA]</scope>
    <source>
        <strain evidence="7 8">DY2726D</strain>
    </source>
</reference>
<accession>A0A267ML88</accession>
<dbReference type="RefSeq" id="WP_095133115.1">
    <property type="nucleotide sequence ID" value="NZ_NIBG01000006.1"/>
</dbReference>
<dbReference type="GO" id="GO:0005886">
    <property type="term" value="C:plasma membrane"/>
    <property type="evidence" value="ECO:0007669"/>
    <property type="project" value="UniProtKB-SubCell"/>
</dbReference>
<organism evidence="7 8">
    <name type="scientific">Anaeromicrobium sediminis</name>
    <dbReference type="NCBI Taxonomy" id="1478221"/>
    <lineage>
        <taxon>Bacteria</taxon>
        <taxon>Bacillati</taxon>
        <taxon>Bacillota</taxon>
        <taxon>Clostridia</taxon>
        <taxon>Peptostreptococcales</taxon>
        <taxon>Thermotaleaceae</taxon>
        <taxon>Anaeromicrobium</taxon>
    </lineage>
</organism>
<name>A0A267ML88_9FIRM</name>
<dbReference type="OrthoDB" id="7874789at2"/>
<keyword evidence="5 6" id="KW-0472">Membrane</keyword>
<feature type="transmembrane region" description="Helical" evidence="6">
    <location>
        <begin position="66"/>
        <end position="87"/>
    </location>
</feature>
<dbReference type="InterPro" id="IPR001123">
    <property type="entry name" value="LeuE-type"/>
</dbReference>
<dbReference type="AlphaFoldDB" id="A0A267ML88"/>
<feature type="transmembrane region" description="Helical" evidence="6">
    <location>
        <begin position="148"/>
        <end position="172"/>
    </location>
</feature>
<evidence type="ECO:0000256" key="3">
    <source>
        <dbReference type="ARBA" id="ARBA00022692"/>
    </source>
</evidence>
<evidence type="ECO:0000313" key="8">
    <source>
        <dbReference type="Proteomes" id="UP000216024"/>
    </source>
</evidence>
<gene>
    <name evidence="7" type="ORF">CCE28_08925</name>
</gene>
<keyword evidence="2" id="KW-1003">Cell membrane</keyword>
<feature type="transmembrane region" description="Helical" evidence="6">
    <location>
        <begin position="39"/>
        <end position="60"/>
    </location>
</feature>
<keyword evidence="8" id="KW-1185">Reference proteome</keyword>
<evidence type="ECO:0000256" key="2">
    <source>
        <dbReference type="ARBA" id="ARBA00022475"/>
    </source>
</evidence>
<feature type="transmembrane region" description="Helical" evidence="6">
    <location>
        <begin position="6"/>
        <end position="27"/>
    </location>
</feature>
<dbReference type="Proteomes" id="UP000216024">
    <property type="component" value="Unassembled WGS sequence"/>
</dbReference>
<proteinExistence type="predicted"/>
<dbReference type="Pfam" id="PF01810">
    <property type="entry name" value="LysE"/>
    <property type="match status" value="1"/>
</dbReference>
<keyword evidence="3 6" id="KW-0812">Transmembrane</keyword>
<evidence type="ECO:0000313" key="7">
    <source>
        <dbReference type="EMBL" id="PAB59678.1"/>
    </source>
</evidence>
<dbReference type="PANTHER" id="PTHR30086">
    <property type="entry name" value="ARGININE EXPORTER PROTEIN ARGO"/>
    <property type="match status" value="1"/>
</dbReference>
<feature type="transmembrane region" description="Helical" evidence="6">
    <location>
        <begin position="184"/>
        <end position="201"/>
    </location>
</feature>
<evidence type="ECO:0000256" key="5">
    <source>
        <dbReference type="ARBA" id="ARBA00023136"/>
    </source>
</evidence>